<reference evidence="2" key="1">
    <citation type="journal article" date="2020" name="Cell">
        <title>Large-Scale Comparative Analyses of Tick Genomes Elucidate Their Genetic Diversity and Vector Capacities.</title>
        <authorList>
            <consortium name="Tick Genome and Microbiome Consortium (TIGMIC)"/>
            <person name="Jia N."/>
            <person name="Wang J."/>
            <person name="Shi W."/>
            <person name="Du L."/>
            <person name="Sun Y."/>
            <person name="Zhan W."/>
            <person name="Jiang J.F."/>
            <person name="Wang Q."/>
            <person name="Zhang B."/>
            <person name="Ji P."/>
            <person name="Bell-Sakyi L."/>
            <person name="Cui X.M."/>
            <person name="Yuan T.T."/>
            <person name="Jiang B.G."/>
            <person name="Yang W.F."/>
            <person name="Lam T.T."/>
            <person name="Chang Q.C."/>
            <person name="Ding S.J."/>
            <person name="Wang X.J."/>
            <person name="Zhu J.G."/>
            <person name="Ruan X.D."/>
            <person name="Zhao L."/>
            <person name="Wei J.T."/>
            <person name="Ye R.Z."/>
            <person name="Que T.C."/>
            <person name="Du C.H."/>
            <person name="Zhou Y.H."/>
            <person name="Cheng J.X."/>
            <person name="Dai P.F."/>
            <person name="Guo W.B."/>
            <person name="Han X.H."/>
            <person name="Huang E.J."/>
            <person name="Li L.F."/>
            <person name="Wei W."/>
            <person name="Gao Y.C."/>
            <person name="Liu J.Z."/>
            <person name="Shao H.Z."/>
            <person name="Wang X."/>
            <person name="Wang C.C."/>
            <person name="Yang T.C."/>
            <person name="Huo Q.B."/>
            <person name="Li W."/>
            <person name="Chen H.Y."/>
            <person name="Chen S.E."/>
            <person name="Zhou L.G."/>
            <person name="Ni X.B."/>
            <person name="Tian J.H."/>
            <person name="Sheng Y."/>
            <person name="Liu T."/>
            <person name="Pan Y.S."/>
            <person name="Xia L.Y."/>
            <person name="Li J."/>
            <person name="Zhao F."/>
            <person name="Cao W.C."/>
        </authorList>
    </citation>
    <scope>NUCLEOTIDE SEQUENCE</scope>
    <source>
        <strain evidence="2">Rmic-2018</strain>
    </source>
</reference>
<sequence>MRHMRNLQIILATTAVYGDAVRTPIWRNSFSFPSLSFQLPILARIGPSAAQVDGALYYAEEYKGFPVCSRNQREKYASVNNTETADARILLSFASRCQYNISRPKFPCRRNAASFALDAPRAAEYAIYYGANAGWMRCHPVVVVARKPVVYTSAILVRKKQEKTVLLTLLASGCLVMYEEQKNHRRQRRWWVRFALQDRKKLGHASSKLGHLFHEIRTRSRHRVWCTNRRSAATCGLSGGDRDAVERRDAGGENGRSAAAALRSPCGPPRHAPSSRPRNAAQAASMTRPLPLLLPVVLVAAAASGARCPQDQDRWDASNKALTASLVFQGRLLSKSVDAAGNLLARFRVQKVLKPMLTATLRRRQEVVVALVKSRPPPTHLNRSASPRTPRRDALHNEALAPRRRTLCPVSVPQGFVFNARYLVYANPIAGRAARRLLLPAAANFSAAATPDHYTRRAGRAVKKVVCNGCGAHPCPIGVHDKSPSRKMSSHTAAQTSLALA</sequence>
<dbReference type="VEuPathDB" id="VectorBase:LOC119161006"/>
<dbReference type="EMBL" id="JABSTU010000004">
    <property type="protein sequence ID" value="KAH8033378.1"/>
    <property type="molecule type" value="Genomic_DNA"/>
</dbReference>
<name>A0A9J6EGF4_RHIMP</name>
<gene>
    <name evidence="2" type="ORF">HPB51_011446</name>
</gene>
<feature type="region of interest" description="Disordered" evidence="1">
    <location>
        <begin position="481"/>
        <end position="501"/>
    </location>
</feature>
<feature type="compositionally biased region" description="Polar residues" evidence="1">
    <location>
        <begin position="486"/>
        <end position="501"/>
    </location>
</feature>
<evidence type="ECO:0000256" key="1">
    <source>
        <dbReference type="SAM" id="MobiDB-lite"/>
    </source>
</evidence>
<keyword evidence="3" id="KW-1185">Reference proteome</keyword>
<comment type="caution">
    <text evidence="2">The sequence shown here is derived from an EMBL/GenBank/DDBJ whole genome shotgun (WGS) entry which is preliminary data.</text>
</comment>
<dbReference type="AlphaFoldDB" id="A0A9J6EGF4"/>
<reference evidence="2" key="2">
    <citation type="submission" date="2021-09" db="EMBL/GenBank/DDBJ databases">
        <authorList>
            <person name="Jia N."/>
            <person name="Wang J."/>
            <person name="Shi W."/>
            <person name="Du L."/>
            <person name="Sun Y."/>
            <person name="Zhan W."/>
            <person name="Jiang J."/>
            <person name="Wang Q."/>
            <person name="Zhang B."/>
            <person name="Ji P."/>
            <person name="Sakyi L.B."/>
            <person name="Cui X."/>
            <person name="Yuan T."/>
            <person name="Jiang B."/>
            <person name="Yang W."/>
            <person name="Lam T.T.-Y."/>
            <person name="Chang Q."/>
            <person name="Ding S."/>
            <person name="Wang X."/>
            <person name="Zhu J."/>
            <person name="Ruan X."/>
            <person name="Zhao L."/>
            <person name="Wei J."/>
            <person name="Que T."/>
            <person name="Du C."/>
            <person name="Cheng J."/>
            <person name="Dai P."/>
            <person name="Han X."/>
            <person name="Huang E."/>
            <person name="Gao Y."/>
            <person name="Liu J."/>
            <person name="Shao H."/>
            <person name="Ye R."/>
            <person name="Li L."/>
            <person name="Wei W."/>
            <person name="Wang X."/>
            <person name="Wang C."/>
            <person name="Huo Q."/>
            <person name="Li W."/>
            <person name="Guo W."/>
            <person name="Chen H."/>
            <person name="Chen S."/>
            <person name="Zhou L."/>
            <person name="Zhou L."/>
            <person name="Ni X."/>
            <person name="Tian J."/>
            <person name="Zhou Y."/>
            <person name="Sheng Y."/>
            <person name="Liu T."/>
            <person name="Pan Y."/>
            <person name="Xia L."/>
            <person name="Li J."/>
            <person name="Zhao F."/>
            <person name="Cao W."/>
        </authorList>
    </citation>
    <scope>NUCLEOTIDE SEQUENCE</scope>
    <source>
        <strain evidence="2">Rmic-2018</strain>
        <tissue evidence="2">Larvae</tissue>
    </source>
</reference>
<organism evidence="2 3">
    <name type="scientific">Rhipicephalus microplus</name>
    <name type="common">Cattle tick</name>
    <name type="synonym">Boophilus microplus</name>
    <dbReference type="NCBI Taxonomy" id="6941"/>
    <lineage>
        <taxon>Eukaryota</taxon>
        <taxon>Metazoa</taxon>
        <taxon>Ecdysozoa</taxon>
        <taxon>Arthropoda</taxon>
        <taxon>Chelicerata</taxon>
        <taxon>Arachnida</taxon>
        <taxon>Acari</taxon>
        <taxon>Parasitiformes</taxon>
        <taxon>Ixodida</taxon>
        <taxon>Ixodoidea</taxon>
        <taxon>Ixodidae</taxon>
        <taxon>Rhipicephalinae</taxon>
        <taxon>Rhipicephalus</taxon>
        <taxon>Boophilus</taxon>
    </lineage>
</organism>
<feature type="compositionally biased region" description="Basic and acidic residues" evidence="1">
    <location>
        <begin position="240"/>
        <end position="251"/>
    </location>
</feature>
<evidence type="ECO:0000313" key="2">
    <source>
        <dbReference type="EMBL" id="KAH8033378.1"/>
    </source>
</evidence>
<feature type="region of interest" description="Disordered" evidence="1">
    <location>
        <begin position="236"/>
        <end position="284"/>
    </location>
</feature>
<evidence type="ECO:0000313" key="3">
    <source>
        <dbReference type="Proteomes" id="UP000821866"/>
    </source>
</evidence>
<dbReference type="Proteomes" id="UP000821866">
    <property type="component" value="Chromosome 2"/>
</dbReference>
<accession>A0A9J6EGF4</accession>
<proteinExistence type="predicted"/>
<protein>
    <submittedName>
        <fullName evidence="2">Uncharacterized protein</fullName>
    </submittedName>
</protein>